<keyword evidence="1" id="KW-0378">Hydrolase</keyword>
<dbReference type="InterPro" id="IPR050155">
    <property type="entry name" value="HAD-like_hydrolase_sf"/>
</dbReference>
<dbReference type="PANTHER" id="PTHR43434:SF3">
    <property type="entry name" value="GMP_IMP NUCLEOTIDASE YRFG"/>
    <property type="match status" value="1"/>
</dbReference>
<gene>
    <name evidence="1" type="ORF">L0M14_03130</name>
</gene>
<evidence type="ECO:0000313" key="1">
    <source>
        <dbReference type="EMBL" id="UJF34240.1"/>
    </source>
</evidence>
<evidence type="ECO:0000313" key="2">
    <source>
        <dbReference type="Proteomes" id="UP001649230"/>
    </source>
</evidence>
<sequence length="248" mass="28941">MKEQTILFDLDDTLIHCNRYFDFVIDQFVDRMLTWFSGHQLTPQHIKKKQVEIDLAGVQIHGFKPERFPKSFVETYHWFSNVLGRETSETEEAHLMDLGHTVYSYTVEPYPLMHETLDALRSAGHKLYLYTGGDATIQMKKVADSGLHDYFDDRVFVTVHKTKEYMKSLVHEQRFDPRRTWMIGNSVRTDVLPALHAGIHTIYIPAHQDWEYNTGTIDVEPQGAFYQLESLREVPPTIDEYVKKTASL</sequence>
<dbReference type="Gene3D" id="3.40.50.1000">
    <property type="entry name" value="HAD superfamily/HAD-like"/>
    <property type="match status" value="1"/>
</dbReference>
<dbReference type="InterPro" id="IPR023198">
    <property type="entry name" value="PGP-like_dom2"/>
</dbReference>
<dbReference type="InterPro" id="IPR023214">
    <property type="entry name" value="HAD_sf"/>
</dbReference>
<dbReference type="SFLD" id="SFLDS00003">
    <property type="entry name" value="Haloacid_Dehalogenase"/>
    <property type="match status" value="1"/>
</dbReference>
<name>A0ABY3SM97_9BACL</name>
<proteinExistence type="predicted"/>
<dbReference type="InterPro" id="IPR036412">
    <property type="entry name" value="HAD-like_sf"/>
</dbReference>
<dbReference type="SUPFAM" id="SSF56784">
    <property type="entry name" value="HAD-like"/>
    <property type="match status" value="1"/>
</dbReference>
<reference evidence="1 2" key="1">
    <citation type="journal article" date="2024" name="Int. J. Syst. Evol. Microbiol.">
        <title>Paenibacillus hexagrammi sp. nov., a novel bacterium isolated from the gut content of Hexagrammos agrammus.</title>
        <authorList>
            <person name="Jung H.K."/>
            <person name="Kim D.G."/>
            <person name="Zin H."/>
            <person name="Park J."/>
            <person name="Jung H."/>
            <person name="Kim Y.O."/>
            <person name="Kong H.J."/>
            <person name="Kim J.W."/>
            <person name="Kim Y.S."/>
        </authorList>
    </citation>
    <scope>NUCLEOTIDE SEQUENCE [LARGE SCALE GENOMIC DNA]</scope>
    <source>
        <strain evidence="1 2">YPD9-1</strain>
    </source>
</reference>
<dbReference type="PANTHER" id="PTHR43434">
    <property type="entry name" value="PHOSPHOGLYCOLATE PHOSPHATASE"/>
    <property type="match status" value="1"/>
</dbReference>
<dbReference type="SFLD" id="SFLDG01129">
    <property type="entry name" value="C1.5:_HAD__Beta-PGM__Phosphata"/>
    <property type="match status" value="1"/>
</dbReference>
<organism evidence="1 2">
    <name type="scientific">Paenibacillus hexagrammi</name>
    <dbReference type="NCBI Taxonomy" id="2908839"/>
    <lineage>
        <taxon>Bacteria</taxon>
        <taxon>Bacillati</taxon>
        <taxon>Bacillota</taxon>
        <taxon>Bacilli</taxon>
        <taxon>Bacillales</taxon>
        <taxon>Paenibacillaceae</taxon>
        <taxon>Paenibacillus</taxon>
    </lineage>
</organism>
<dbReference type="GO" id="GO:0016787">
    <property type="term" value="F:hydrolase activity"/>
    <property type="evidence" value="ECO:0007669"/>
    <property type="project" value="UniProtKB-KW"/>
</dbReference>
<protein>
    <submittedName>
        <fullName evidence="1">HAD family hydrolase</fullName>
    </submittedName>
</protein>
<dbReference type="Proteomes" id="UP001649230">
    <property type="component" value="Chromosome"/>
</dbReference>
<keyword evidence="2" id="KW-1185">Reference proteome</keyword>
<dbReference type="EMBL" id="CP090978">
    <property type="protein sequence ID" value="UJF34240.1"/>
    <property type="molecule type" value="Genomic_DNA"/>
</dbReference>
<dbReference type="Gene3D" id="1.10.150.240">
    <property type="entry name" value="Putative phosphatase, domain 2"/>
    <property type="match status" value="1"/>
</dbReference>
<accession>A0ABY3SM97</accession>
<dbReference type="RefSeq" id="WP_235120748.1">
    <property type="nucleotide sequence ID" value="NZ_CP090978.1"/>
</dbReference>
<dbReference type="Pfam" id="PF00702">
    <property type="entry name" value="Hydrolase"/>
    <property type="match status" value="1"/>
</dbReference>